<proteinExistence type="predicted"/>
<accession>A0A5U8J8U6</accession>
<dbReference type="AlphaFoldDB" id="A0A5U8J8U6"/>
<dbReference type="Proteomes" id="UP000839597">
    <property type="component" value="Unassembled WGS sequence"/>
</dbReference>
<gene>
    <name evidence="1" type="ORF">DOI44_07715</name>
</gene>
<evidence type="ECO:0000313" key="1">
    <source>
        <dbReference type="EMBL" id="EBR8432931.1"/>
    </source>
</evidence>
<name>A0A5U8J8U6_SALET</name>
<organism evidence="1">
    <name type="scientific">Salmonella enterica subsp. enterica serovar Panama</name>
    <dbReference type="NCBI Taxonomy" id="29472"/>
    <lineage>
        <taxon>Bacteria</taxon>
        <taxon>Pseudomonadati</taxon>
        <taxon>Pseudomonadota</taxon>
        <taxon>Gammaproteobacteria</taxon>
        <taxon>Enterobacterales</taxon>
        <taxon>Enterobacteriaceae</taxon>
        <taxon>Salmonella</taxon>
    </lineage>
</organism>
<reference evidence="1" key="1">
    <citation type="submission" date="2018-06" db="EMBL/GenBank/DDBJ databases">
        <authorList>
            <person name="Ashton P.M."/>
            <person name="Dallman T."/>
            <person name="Nair S."/>
            <person name="De Pinna E."/>
            <person name="Peters T."/>
            <person name="Grant K."/>
        </authorList>
    </citation>
    <scope>NUCLEOTIDE SEQUENCE [LARGE SCALE GENOMIC DNA]</scope>
    <source>
        <strain evidence="1">449454</strain>
    </source>
</reference>
<comment type="caution">
    <text evidence="1">The sequence shown here is derived from an EMBL/GenBank/DDBJ whole genome shotgun (WGS) entry which is preliminary data.</text>
</comment>
<protein>
    <submittedName>
        <fullName evidence="1">Uncharacterized protein</fullName>
    </submittedName>
</protein>
<dbReference type="EMBL" id="AAGTPA010000007">
    <property type="protein sequence ID" value="EBR8432931.1"/>
    <property type="molecule type" value="Genomic_DNA"/>
</dbReference>
<sequence>MKNDAIKDVITFLVTDALQFKKFNEERVQALMKLISDIDIEKRRKERVEKNILNTLDVFCNSPANAQCKTLASVIRNIVDTGCSETTEQTLLVQQKQGEPDIKSLTDRLKKSITKVENSIPCQEVVDFLLSELVFVESELK</sequence>